<protein>
    <submittedName>
        <fullName evidence="1">Uncharacterized protein</fullName>
    </submittedName>
</protein>
<accession>A0A3M6UQQ1</accession>
<evidence type="ECO:0000313" key="2">
    <source>
        <dbReference type="Proteomes" id="UP000275408"/>
    </source>
</evidence>
<name>A0A3M6UQQ1_POCDA</name>
<dbReference type="Proteomes" id="UP000275408">
    <property type="component" value="Unassembled WGS sequence"/>
</dbReference>
<comment type="caution">
    <text evidence="1">The sequence shown here is derived from an EMBL/GenBank/DDBJ whole genome shotgun (WGS) entry which is preliminary data.</text>
</comment>
<keyword evidence="2" id="KW-1185">Reference proteome</keyword>
<evidence type="ECO:0000313" key="1">
    <source>
        <dbReference type="EMBL" id="RMX55894.1"/>
    </source>
</evidence>
<proteinExistence type="predicted"/>
<dbReference type="AlphaFoldDB" id="A0A3M6UQQ1"/>
<gene>
    <name evidence="1" type="ORF">pdam_00006239</name>
</gene>
<dbReference type="EMBL" id="RCHS01000990">
    <property type="protein sequence ID" value="RMX55894.1"/>
    <property type="molecule type" value="Genomic_DNA"/>
</dbReference>
<sequence>MTNTAMVPNKTTLPLEISAAPFNWVLLQALSEHGSKVFPQFGGLCDTASVWMPVQALSEHEAKLFTQTLCPSTFKGSAPCFTAEANSLIRLLKWTDGVDVMAMLRAFLSANKTTISRFSGSSTLPLDNSDWALFQLSVTFLDISRQSTFLSYVPHSLERFPECIDFDKGTLDGPKYLEVIGAVEITDGRHTISWIQVGSSTHGRNSGTSETWRHLRTPLTQFFPLHRDTSSPGSCDTNHRNPLMDYSTLEAVMWYPSRTSPTGTRYCTTLIECIQQFQRVQTTCYTGRPIPTQPQAIA</sequence>
<reference evidence="1 2" key="1">
    <citation type="journal article" date="2018" name="Sci. Rep.">
        <title>Comparative analysis of the Pocillopora damicornis genome highlights role of immune system in coral evolution.</title>
        <authorList>
            <person name="Cunning R."/>
            <person name="Bay R.A."/>
            <person name="Gillette P."/>
            <person name="Baker A.C."/>
            <person name="Traylor-Knowles N."/>
        </authorList>
    </citation>
    <scope>NUCLEOTIDE SEQUENCE [LARGE SCALE GENOMIC DNA]</scope>
    <source>
        <strain evidence="1">RSMAS</strain>
        <tissue evidence="1">Whole animal</tissue>
    </source>
</reference>
<organism evidence="1 2">
    <name type="scientific">Pocillopora damicornis</name>
    <name type="common">Cauliflower coral</name>
    <name type="synonym">Millepora damicornis</name>
    <dbReference type="NCBI Taxonomy" id="46731"/>
    <lineage>
        <taxon>Eukaryota</taxon>
        <taxon>Metazoa</taxon>
        <taxon>Cnidaria</taxon>
        <taxon>Anthozoa</taxon>
        <taxon>Hexacorallia</taxon>
        <taxon>Scleractinia</taxon>
        <taxon>Astrocoeniina</taxon>
        <taxon>Pocilloporidae</taxon>
        <taxon>Pocillopora</taxon>
    </lineage>
</organism>